<feature type="active site" description="Proton acceptor" evidence="4">
    <location>
        <position position="350"/>
    </location>
</feature>
<dbReference type="SUPFAM" id="SSF53901">
    <property type="entry name" value="Thiolase-like"/>
    <property type="match status" value="2"/>
</dbReference>
<dbReference type="InterPro" id="IPR020613">
    <property type="entry name" value="Thiolase_CS"/>
</dbReference>
<dbReference type="PROSITE" id="PS00099">
    <property type="entry name" value="THIOLASE_3"/>
    <property type="match status" value="1"/>
</dbReference>
<dbReference type="CDD" id="cd00751">
    <property type="entry name" value="thiolase"/>
    <property type="match status" value="1"/>
</dbReference>
<dbReference type="InterPro" id="IPR016039">
    <property type="entry name" value="Thiolase-like"/>
</dbReference>
<evidence type="ECO:0000256" key="3">
    <source>
        <dbReference type="ARBA" id="ARBA00023315"/>
    </source>
</evidence>
<accession>A0A8A4TGQ1</accession>
<dbReference type="InterPro" id="IPR020617">
    <property type="entry name" value="Thiolase_C"/>
</dbReference>
<evidence type="ECO:0000256" key="1">
    <source>
        <dbReference type="ARBA" id="ARBA00010982"/>
    </source>
</evidence>
<evidence type="ECO:0000256" key="4">
    <source>
        <dbReference type="PIRSR" id="PIRSR000429-1"/>
    </source>
</evidence>
<keyword evidence="3 5" id="KW-0012">Acyltransferase</keyword>
<protein>
    <submittedName>
        <fullName evidence="8">Acetyl-CoA C-acetyltransferase</fullName>
    </submittedName>
</protein>
<dbReference type="Gene3D" id="3.40.47.10">
    <property type="match status" value="2"/>
</dbReference>
<feature type="active site" description="Proton acceptor" evidence="4">
    <location>
        <position position="380"/>
    </location>
</feature>
<dbReference type="EMBL" id="CP071793">
    <property type="protein sequence ID" value="QTD48697.1"/>
    <property type="molecule type" value="Genomic_DNA"/>
</dbReference>
<evidence type="ECO:0000259" key="7">
    <source>
        <dbReference type="Pfam" id="PF02803"/>
    </source>
</evidence>
<reference evidence="8" key="1">
    <citation type="submission" date="2021-03" db="EMBL/GenBank/DDBJ databases">
        <title>Acanthopleuribacteraceae sp. M133.</title>
        <authorList>
            <person name="Wang G."/>
        </authorList>
    </citation>
    <scope>NUCLEOTIDE SEQUENCE</scope>
    <source>
        <strain evidence="8">M133</strain>
    </source>
</reference>
<dbReference type="PROSITE" id="PS00098">
    <property type="entry name" value="THIOLASE_1"/>
    <property type="match status" value="1"/>
</dbReference>
<dbReference type="InterPro" id="IPR020616">
    <property type="entry name" value="Thiolase_N"/>
</dbReference>
<keyword evidence="2 5" id="KW-0808">Transferase</keyword>
<feature type="active site" description="Acyl-thioester intermediate" evidence="4">
    <location>
        <position position="89"/>
    </location>
</feature>
<comment type="similarity">
    <text evidence="1 5">Belongs to the thiolase-like superfamily. Thiolase family.</text>
</comment>
<feature type="domain" description="Thiolase C-terminal" evidence="7">
    <location>
        <begin position="271"/>
        <end position="392"/>
    </location>
</feature>
<proteinExistence type="inferred from homology"/>
<keyword evidence="9" id="KW-1185">Reference proteome</keyword>
<evidence type="ECO:0000313" key="8">
    <source>
        <dbReference type="EMBL" id="QTD48697.1"/>
    </source>
</evidence>
<dbReference type="AlphaFoldDB" id="A0A8A4TGQ1"/>
<dbReference type="Proteomes" id="UP000663929">
    <property type="component" value="Chromosome"/>
</dbReference>
<evidence type="ECO:0000259" key="6">
    <source>
        <dbReference type="Pfam" id="PF00108"/>
    </source>
</evidence>
<dbReference type="InterPro" id="IPR020615">
    <property type="entry name" value="Thiolase_acyl_enz_int_AS"/>
</dbReference>
<evidence type="ECO:0000313" key="9">
    <source>
        <dbReference type="Proteomes" id="UP000663929"/>
    </source>
</evidence>
<dbReference type="PIRSF" id="PIRSF000429">
    <property type="entry name" value="Ac-CoA_Ac_transf"/>
    <property type="match status" value="1"/>
</dbReference>
<dbReference type="NCBIfam" id="TIGR01930">
    <property type="entry name" value="AcCoA-C-Actrans"/>
    <property type="match status" value="1"/>
</dbReference>
<evidence type="ECO:0000256" key="5">
    <source>
        <dbReference type="RuleBase" id="RU003557"/>
    </source>
</evidence>
<dbReference type="PROSITE" id="PS00737">
    <property type="entry name" value="THIOLASE_2"/>
    <property type="match status" value="1"/>
</dbReference>
<feature type="domain" description="Thiolase N-terminal" evidence="6">
    <location>
        <begin position="5"/>
        <end position="263"/>
    </location>
</feature>
<dbReference type="KEGG" id="scor:J3U87_24205"/>
<dbReference type="InterPro" id="IPR020610">
    <property type="entry name" value="Thiolase_AS"/>
</dbReference>
<name>A0A8A4TGQ1_SULCO</name>
<dbReference type="PANTHER" id="PTHR18919">
    <property type="entry name" value="ACETYL-COA C-ACYLTRANSFERASE"/>
    <property type="match status" value="1"/>
</dbReference>
<dbReference type="Pfam" id="PF02803">
    <property type="entry name" value="Thiolase_C"/>
    <property type="match status" value="1"/>
</dbReference>
<organism evidence="8 9">
    <name type="scientific">Sulfidibacter corallicola</name>
    <dbReference type="NCBI Taxonomy" id="2818388"/>
    <lineage>
        <taxon>Bacteria</taxon>
        <taxon>Pseudomonadati</taxon>
        <taxon>Acidobacteriota</taxon>
        <taxon>Holophagae</taxon>
        <taxon>Acanthopleuribacterales</taxon>
        <taxon>Acanthopleuribacteraceae</taxon>
        <taxon>Sulfidibacter</taxon>
    </lineage>
</organism>
<dbReference type="RefSeq" id="WP_237378348.1">
    <property type="nucleotide sequence ID" value="NZ_CP071793.1"/>
</dbReference>
<sequence>MTREVVIVSAVRTPIGSFQGAFSGLSAVQLGTVAVKAAMERAGIKPEVVEEVIMGNVLPAGLGQNPARQVLIHAGIPESVGAFTINKVCGSGLKAIMLAAQAIKAGDYDVAVAGGMESMTNAPYLLPKARAGMRMGHQQVVDSMINDGLWDIYNDFHMGMTGELVADKYEVSREQMDEYALASQQKAVAAMEAGRFKEEIVPVEVPQRKGDPIVVDQDESPRPKSSYEGLAKMRAAFKKGGSVTAGNASSINDGASAVVVMSAEKAQELGLKPLARIAAYTTAGLAPEWVMMTPVPATSKLFEKTGWTPEDVDLFEFNEAFAVQACAVTKELKVDQAKVNVHGGAVALGHPIGASGARILTTLIYALKQHDLERGVASLCMGGGNGLAMGIELT</sequence>
<dbReference type="FunFam" id="3.40.47.10:FF:000010">
    <property type="entry name" value="Acetyl-CoA acetyltransferase (Thiolase)"/>
    <property type="match status" value="1"/>
</dbReference>
<gene>
    <name evidence="8" type="ORF">J3U87_24205</name>
</gene>
<dbReference type="InterPro" id="IPR002155">
    <property type="entry name" value="Thiolase"/>
</dbReference>
<evidence type="ECO:0000256" key="2">
    <source>
        <dbReference type="ARBA" id="ARBA00022679"/>
    </source>
</evidence>
<dbReference type="PANTHER" id="PTHR18919:SF107">
    <property type="entry name" value="ACETYL-COA ACETYLTRANSFERASE, CYTOSOLIC"/>
    <property type="match status" value="1"/>
</dbReference>
<dbReference type="GO" id="GO:0003988">
    <property type="term" value="F:acetyl-CoA C-acyltransferase activity"/>
    <property type="evidence" value="ECO:0007669"/>
    <property type="project" value="UniProtKB-ARBA"/>
</dbReference>
<dbReference type="Pfam" id="PF00108">
    <property type="entry name" value="Thiolase_N"/>
    <property type="match status" value="1"/>
</dbReference>